<dbReference type="KEGG" id="iis:EYM_07160"/>
<proteinExistence type="predicted"/>
<gene>
    <name evidence="3" type="ORF">EYM_07160</name>
</gene>
<evidence type="ECO:0000259" key="1">
    <source>
        <dbReference type="Pfam" id="PF14251"/>
    </source>
</evidence>
<dbReference type="Pfam" id="PF20123">
    <property type="entry name" value="DUF6513"/>
    <property type="match status" value="1"/>
</dbReference>
<dbReference type="AlphaFoldDB" id="A0A0U2VFI0"/>
<dbReference type="STRING" id="940295.EYM_07160"/>
<dbReference type="InterPro" id="IPR011005">
    <property type="entry name" value="Dihydropteroate_synth-like_sf"/>
</dbReference>
<protein>
    <recommendedName>
        <fullName evidence="5">Dihydropteroate synthase</fullName>
    </recommendedName>
</protein>
<dbReference type="InterPro" id="IPR045406">
    <property type="entry name" value="DUF6513"/>
</dbReference>
<dbReference type="OrthoDB" id="70327at2157"/>
<dbReference type="EMBL" id="CP006867">
    <property type="protein sequence ID" value="ALU12754.1"/>
    <property type="molecule type" value="Genomic_DNA"/>
</dbReference>
<evidence type="ECO:0000259" key="2">
    <source>
        <dbReference type="Pfam" id="PF20123"/>
    </source>
</evidence>
<organism evidence="3 4">
    <name type="scientific">Ignicoccus islandicus DSM 13165</name>
    <dbReference type="NCBI Taxonomy" id="940295"/>
    <lineage>
        <taxon>Archaea</taxon>
        <taxon>Thermoproteota</taxon>
        <taxon>Thermoprotei</taxon>
        <taxon>Desulfurococcales</taxon>
        <taxon>Desulfurococcaceae</taxon>
        <taxon>Ignicoccus</taxon>
    </lineage>
</organism>
<feature type="domain" description="DUF6513" evidence="2">
    <location>
        <begin position="4"/>
        <end position="93"/>
    </location>
</feature>
<sequence>MKRVLIVTSKRLEETVREIVSEAPNEYRIEVLGLPVDVVALLTPNALKRQLLRELGKRGLDVKSFDFVLVSGMIPGDLKPISEELGVKVLKGTKTLNELKVAIRKLNELEDKLSFDKPLEDELREYVLEEVAKELQSIDFEKAFDLNGFEVPLRPPPVKVVAEVMDKGDLEEKLSKASEVTSFVVIGSTSTSPNPSKLPSLLKLAEKYFKVVALDSMFWKELNEGCKLGFDVAFSIDRSKIGKVKCDAVVVIPGDIEKGYWPSSPEEKVKSLLENLREVKSEKVFIDPVLSPPPNTLASLIAYYDLSKKVKLPLIMGISNFTELVDFDSVGTNATLIQLAAESGVSLVMVTEESDKARSSWYESAIASVMSTISLHRKTPPKDLGTDLLILKEKKIDRLIYFEEGEEIEARDQSFPLEESVVRIWIDGDGVKASVVRGREKYLVKGDPYLIGKTLIAKGLVKEPSHALYLGWELHKAYLAWKQEKSYIQEMPLKCPSSKEKWEELKEFFKGQL</sequence>
<dbReference type="NCBIfam" id="TIGR00284">
    <property type="entry name" value="dihydropteroate synthase-like protein"/>
    <property type="match status" value="1"/>
</dbReference>
<accession>A0A0U2VFI0</accession>
<name>A0A0U2VFI0_9CREN</name>
<keyword evidence="4" id="KW-1185">Reference proteome</keyword>
<dbReference type="SUPFAM" id="SSF51717">
    <property type="entry name" value="Dihydropteroate synthetase-like"/>
    <property type="match status" value="1"/>
</dbReference>
<dbReference type="InterPro" id="IPR005236">
    <property type="entry name" value="Dihydropt_synth"/>
</dbReference>
<evidence type="ECO:0000313" key="4">
    <source>
        <dbReference type="Proteomes" id="UP000060778"/>
    </source>
</evidence>
<dbReference type="GeneID" id="30680805"/>
<evidence type="ECO:0000313" key="3">
    <source>
        <dbReference type="EMBL" id="ALU12754.1"/>
    </source>
</evidence>
<dbReference type="RefSeq" id="WP_075050388.1">
    <property type="nucleotide sequence ID" value="NZ_CP006867.1"/>
</dbReference>
<feature type="domain" description="DUF4346" evidence="1">
    <location>
        <begin position="448"/>
        <end position="490"/>
    </location>
</feature>
<dbReference type="Pfam" id="PF14251">
    <property type="entry name" value="PterinBD-DUF4346"/>
    <property type="match status" value="1"/>
</dbReference>
<dbReference type="InterPro" id="IPR025595">
    <property type="entry name" value="PterinBD-DUF4346"/>
</dbReference>
<dbReference type="Proteomes" id="UP000060778">
    <property type="component" value="Chromosome"/>
</dbReference>
<reference evidence="3 4" key="1">
    <citation type="submission" date="2013-11" db="EMBL/GenBank/DDBJ databases">
        <title>Comparative genomics of Ignicoccus.</title>
        <authorList>
            <person name="Podar M."/>
        </authorList>
    </citation>
    <scope>NUCLEOTIDE SEQUENCE [LARGE SCALE GENOMIC DNA]</scope>
    <source>
        <strain evidence="3 4">DSM 13165</strain>
    </source>
</reference>
<evidence type="ECO:0008006" key="5">
    <source>
        <dbReference type="Google" id="ProtNLM"/>
    </source>
</evidence>